<evidence type="ECO:0000313" key="2">
    <source>
        <dbReference type="EMBL" id="GAA1252957.1"/>
    </source>
</evidence>
<dbReference type="RefSeq" id="WP_253865153.1">
    <property type="nucleotide sequence ID" value="NZ_BAAALN010000019.1"/>
</dbReference>
<evidence type="ECO:0000313" key="3">
    <source>
        <dbReference type="Proteomes" id="UP001500653"/>
    </source>
</evidence>
<proteinExistence type="predicted"/>
<dbReference type="Pfam" id="PF14428">
    <property type="entry name" value="DddA-like"/>
    <property type="match status" value="1"/>
</dbReference>
<gene>
    <name evidence="2" type="ORF">GCM10009676_44950</name>
</gene>
<organism evidence="2 3">
    <name type="scientific">Prauserella halophila</name>
    <dbReference type="NCBI Taxonomy" id="185641"/>
    <lineage>
        <taxon>Bacteria</taxon>
        <taxon>Bacillati</taxon>
        <taxon>Actinomycetota</taxon>
        <taxon>Actinomycetes</taxon>
        <taxon>Pseudonocardiales</taxon>
        <taxon>Pseudonocardiaceae</taxon>
        <taxon>Prauserella</taxon>
    </lineage>
</organism>
<dbReference type="InterPro" id="IPR032724">
    <property type="entry name" value="SCP1.201-like"/>
</dbReference>
<name>A0ABP4HB19_9PSEU</name>
<feature type="compositionally biased region" description="Low complexity" evidence="1">
    <location>
        <begin position="86"/>
        <end position="96"/>
    </location>
</feature>
<feature type="compositionally biased region" description="Pro residues" evidence="1">
    <location>
        <begin position="97"/>
        <end position="110"/>
    </location>
</feature>
<dbReference type="Proteomes" id="UP001500653">
    <property type="component" value="Unassembled WGS sequence"/>
</dbReference>
<evidence type="ECO:0008006" key="4">
    <source>
        <dbReference type="Google" id="ProtNLM"/>
    </source>
</evidence>
<protein>
    <recommendedName>
        <fullName evidence="4">SCP1.201-like deaminase</fullName>
    </recommendedName>
</protein>
<dbReference type="EMBL" id="BAAALN010000019">
    <property type="protein sequence ID" value="GAA1252957.1"/>
    <property type="molecule type" value="Genomic_DNA"/>
</dbReference>
<accession>A0ABP4HB19</accession>
<reference evidence="3" key="1">
    <citation type="journal article" date="2019" name="Int. J. Syst. Evol. Microbiol.">
        <title>The Global Catalogue of Microorganisms (GCM) 10K type strain sequencing project: providing services to taxonomists for standard genome sequencing and annotation.</title>
        <authorList>
            <consortium name="The Broad Institute Genomics Platform"/>
            <consortium name="The Broad Institute Genome Sequencing Center for Infectious Disease"/>
            <person name="Wu L."/>
            <person name="Ma J."/>
        </authorList>
    </citation>
    <scope>NUCLEOTIDE SEQUENCE [LARGE SCALE GENOMIC DNA]</scope>
    <source>
        <strain evidence="3">JCM 13023</strain>
    </source>
</reference>
<sequence length="252" mass="26583">MSVDRLAETIGRVLDRIAAARSALAHASQTTVEARDMYAQCFEGIHDPDAGQAPGAAAEAAEQVDQQHGRLAQIEQTLRGYLDQLGASLPGSAPTSAPTPKPGAAPPPASAPKATPSERARAALPPPVKPGTGDKTRGFWWTADGDDMTEIVSGRDENADRVDEWVAAQRFPMAPIARAGDVELKLAAHMVRNDIREASVAINNVPCIGPASCDTLAPVMLPKGSRLTVHGTKPDGTPTTTTYEGGRAPWWR</sequence>
<feature type="region of interest" description="Disordered" evidence="1">
    <location>
        <begin position="227"/>
        <end position="252"/>
    </location>
</feature>
<evidence type="ECO:0000256" key="1">
    <source>
        <dbReference type="SAM" id="MobiDB-lite"/>
    </source>
</evidence>
<comment type="caution">
    <text evidence="2">The sequence shown here is derived from an EMBL/GenBank/DDBJ whole genome shotgun (WGS) entry which is preliminary data.</text>
</comment>
<feature type="region of interest" description="Disordered" evidence="1">
    <location>
        <begin position="85"/>
        <end position="140"/>
    </location>
</feature>
<keyword evidence="3" id="KW-1185">Reference proteome</keyword>
<feature type="compositionally biased region" description="Low complexity" evidence="1">
    <location>
        <begin position="234"/>
        <end position="246"/>
    </location>
</feature>